<accession>A0ACC1BT26</accession>
<protein>
    <submittedName>
        <fullName evidence="1">Uncharacterized protein</fullName>
    </submittedName>
</protein>
<gene>
    <name evidence="1" type="ORF">Patl1_05610</name>
</gene>
<name>A0ACC1BT26_9ROSI</name>
<dbReference type="EMBL" id="CM047899">
    <property type="protein sequence ID" value="KAJ0102087.1"/>
    <property type="molecule type" value="Genomic_DNA"/>
</dbReference>
<sequence length="46" mass="5135">MAPLHMHKYAFHSYHSLLLLLHLLHGSLHSAESGINQKIGVGFSIQ</sequence>
<proteinExistence type="predicted"/>
<dbReference type="Proteomes" id="UP001164250">
    <property type="component" value="Chromosome 3"/>
</dbReference>
<evidence type="ECO:0000313" key="2">
    <source>
        <dbReference type="Proteomes" id="UP001164250"/>
    </source>
</evidence>
<reference evidence="2" key="1">
    <citation type="journal article" date="2023" name="G3 (Bethesda)">
        <title>Genome assembly and association tests identify interacting loci associated with vigor, precocity, and sex in interspecific pistachio rootstocks.</title>
        <authorList>
            <person name="Palmer W."/>
            <person name="Jacygrad E."/>
            <person name="Sagayaradj S."/>
            <person name="Cavanaugh K."/>
            <person name="Han R."/>
            <person name="Bertier L."/>
            <person name="Beede B."/>
            <person name="Kafkas S."/>
            <person name="Golino D."/>
            <person name="Preece J."/>
            <person name="Michelmore R."/>
        </authorList>
    </citation>
    <scope>NUCLEOTIDE SEQUENCE [LARGE SCALE GENOMIC DNA]</scope>
</reference>
<organism evidence="1 2">
    <name type="scientific">Pistacia atlantica</name>
    <dbReference type="NCBI Taxonomy" id="434234"/>
    <lineage>
        <taxon>Eukaryota</taxon>
        <taxon>Viridiplantae</taxon>
        <taxon>Streptophyta</taxon>
        <taxon>Embryophyta</taxon>
        <taxon>Tracheophyta</taxon>
        <taxon>Spermatophyta</taxon>
        <taxon>Magnoliopsida</taxon>
        <taxon>eudicotyledons</taxon>
        <taxon>Gunneridae</taxon>
        <taxon>Pentapetalae</taxon>
        <taxon>rosids</taxon>
        <taxon>malvids</taxon>
        <taxon>Sapindales</taxon>
        <taxon>Anacardiaceae</taxon>
        <taxon>Pistacia</taxon>
    </lineage>
</organism>
<keyword evidence="2" id="KW-1185">Reference proteome</keyword>
<comment type="caution">
    <text evidence="1">The sequence shown here is derived from an EMBL/GenBank/DDBJ whole genome shotgun (WGS) entry which is preliminary data.</text>
</comment>
<evidence type="ECO:0000313" key="1">
    <source>
        <dbReference type="EMBL" id="KAJ0102087.1"/>
    </source>
</evidence>